<evidence type="ECO:0000256" key="2">
    <source>
        <dbReference type="SAM" id="Phobius"/>
    </source>
</evidence>
<reference evidence="4 5" key="1">
    <citation type="journal article" date="2024" name="Plant J.">
        <title>Genome sequences and population genomics reveal climatic adaptation and genomic divergence between two closely related sweetgum species.</title>
        <authorList>
            <person name="Xu W.Q."/>
            <person name="Ren C.Q."/>
            <person name="Zhang X.Y."/>
            <person name="Comes H.P."/>
            <person name="Liu X.H."/>
            <person name="Li Y.G."/>
            <person name="Kettle C.J."/>
            <person name="Jalonen R."/>
            <person name="Gaisberger H."/>
            <person name="Ma Y.Z."/>
            <person name="Qiu Y.X."/>
        </authorList>
    </citation>
    <scope>NUCLEOTIDE SEQUENCE [LARGE SCALE GENOMIC DNA]</scope>
    <source>
        <strain evidence="4">Hangzhou</strain>
    </source>
</reference>
<feature type="transmembrane region" description="Helical" evidence="2">
    <location>
        <begin position="191"/>
        <end position="208"/>
    </location>
</feature>
<dbReference type="GO" id="GO:0006487">
    <property type="term" value="P:protein N-linked glycosylation"/>
    <property type="evidence" value="ECO:0007669"/>
    <property type="project" value="TreeGrafter"/>
</dbReference>
<keyword evidence="2" id="KW-0472">Membrane</keyword>
<name>A0AAP0RVC1_LIQFO</name>
<dbReference type="InterPro" id="IPR000326">
    <property type="entry name" value="PAP2/HPO"/>
</dbReference>
<dbReference type="PANTHER" id="PTHR11247">
    <property type="entry name" value="PALMITOYL-PROTEIN THIOESTERASE/DOLICHYLDIPHOSPHATASE 1"/>
    <property type="match status" value="1"/>
</dbReference>
<keyword evidence="5" id="KW-1185">Reference proteome</keyword>
<proteinExistence type="predicted"/>
<dbReference type="GO" id="GO:0005789">
    <property type="term" value="C:endoplasmic reticulum membrane"/>
    <property type="evidence" value="ECO:0007669"/>
    <property type="project" value="TreeGrafter"/>
</dbReference>
<evidence type="ECO:0000256" key="1">
    <source>
        <dbReference type="ARBA" id="ARBA00022801"/>
    </source>
</evidence>
<keyword evidence="1" id="KW-0378">Hydrolase</keyword>
<dbReference type="Proteomes" id="UP001415857">
    <property type="component" value="Unassembled WGS sequence"/>
</dbReference>
<evidence type="ECO:0000313" key="5">
    <source>
        <dbReference type="Proteomes" id="UP001415857"/>
    </source>
</evidence>
<keyword evidence="2" id="KW-1133">Transmembrane helix</keyword>
<gene>
    <name evidence="4" type="ORF">L1049_023981</name>
</gene>
<feature type="domain" description="Phosphatidic acid phosphatase type 2/haloperoxidase" evidence="3">
    <location>
        <begin position="157"/>
        <end position="238"/>
    </location>
</feature>
<dbReference type="GO" id="GO:0008610">
    <property type="term" value="P:lipid biosynthetic process"/>
    <property type="evidence" value="ECO:0007669"/>
    <property type="project" value="TreeGrafter"/>
</dbReference>
<evidence type="ECO:0000259" key="3">
    <source>
        <dbReference type="Pfam" id="PF01569"/>
    </source>
</evidence>
<dbReference type="Gene3D" id="1.20.144.10">
    <property type="entry name" value="Phosphatidic acid phosphatase type 2/haloperoxidase"/>
    <property type="match status" value="1"/>
</dbReference>
<dbReference type="GO" id="GO:0047874">
    <property type="term" value="F:dolichyldiphosphatase activity"/>
    <property type="evidence" value="ECO:0007669"/>
    <property type="project" value="TreeGrafter"/>
</dbReference>
<dbReference type="AlphaFoldDB" id="A0AAP0RVC1"/>
<keyword evidence="2" id="KW-0812">Transmembrane</keyword>
<dbReference type="EMBL" id="JBBPBK010000005">
    <property type="protein sequence ID" value="KAK9284804.1"/>
    <property type="molecule type" value="Genomic_DNA"/>
</dbReference>
<organism evidence="4 5">
    <name type="scientific">Liquidambar formosana</name>
    <name type="common">Formosan gum</name>
    <dbReference type="NCBI Taxonomy" id="63359"/>
    <lineage>
        <taxon>Eukaryota</taxon>
        <taxon>Viridiplantae</taxon>
        <taxon>Streptophyta</taxon>
        <taxon>Embryophyta</taxon>
        <taxon>Tracheophyta</taxon>
        <taxon>Spermatophyta</taxon>
        <taxon>Magnoliopsida</taxon>
        <taxon>eudicotyledons</taxon>
        <taxon>Gunneridae</taxon>
        <taxon>Pentapetalae</taxon>
        <taxon>Saxifragales</taxon>
        <taxon>Altingiaceae</taxon>
        <taxon>Liquidambar</taxon>
    </lineage>
</organism>
<feature type="transmembrane region" description="Helical" evidence="2">
    <location>
        <begin position="250"/>
        <end position="272"/>
    </location>
</feature>
<protein>
    <recommendedName>
        <fullName evidence="3">Phosphatidic acid phosphatase type 2/haloperoxidase domain-containing protein</fullName>
    </recommendedName>
</protein>
<dbReference type="PANTHER" id="PTHR11247:SF40">
    <property type="entry name" value="LIPID PHOSPHATE PHOSPHATASE EPSILON 1, CHLOROPLASTIC"/>
    <property type="match status" value="1"/>
</dbReference>
<accession>A0AAP0RVC1</accession>
<evidence type="ECO:0000313" key="4">
    <source>
        <dbReference type="EMBL" id="KAK9284804.1"/>
    </source>
</evidence>
<dbReference type="InterPro" id="IPR036938">
    <property type="entry name" value="PAP2/HPO_sf"/>
</dbReference>
<feature type="transmembrane region" description="Helical" evidence="2">
    <location>
        <begin position="220"/>
        <end position="238"/>
    </location>
</feature>
<dbReference type="SUPFAM" id="SSF48317">
    <property type="entry name" value="Acid phosphatase/Vanadium-dependent haloperoxidase"/>
    <property type="match status" value="1"/>
</dbReference>
<comment type="caution">
    <text evidence="4">The sequence shown here is derived from an EMBL/GenBank/DDBJ whole genome shotgun (WGS) entry which is preliminary data.</text>
</comment>
<sequence length="280" mass="31533">MLAQTVNFHLPTPIFFPTFSSKRKSLKPFSFPNLPSSKSVFFGGFVSKRTVSEENRIWGPNTMTELIETSAFRSSDGDRALEQEVLVNGSPEFVAHGFESTLNRLSKWLVAALFGVVILWRHDAEALWAAMGSVVNAGLSITLKRILNQERPVPTAGYDPGMPSSHAQSIFFTVMFIIISMTEWFGINELTLTISALVSAFGSYLAWLRVSQQLHTISQVVVGAIVGSIFSILWFWSWKAVVLQAFISFLWVRIFVVLGAAGFCLWFLLYVIRYWLMDER</sequence>
<dbReference type="Pfam" id="PF01569">
    <property type="entry name" value="PAP2"/>
    <property type="match status" value="1"/>
</dbReference>